<comment type="caution">
    <text evidence="1">The sequence shown here is derived from an EMBL/GenBank/DDBJ whole genome shotgun (WGS) entry which is preliminary data.</text>
</comment>
<evidence type="ECO:0000313" key="1">
    <source>
        <dbReference type="EMBL" id="MCP2169280.1"/>
    </source>
</evidence>
<name>A0AAE3KJ68_9PSEU</name>
<keyword evidence="2" id="KW-1185">Reference proteome</keyword>
<dbReference type="EMBL" id="JAMTCK010000017">
    <property type="protein sequence ID" value="MCP2169280.1"/>
    <property type="molecule type" value="Genomic_DNA"/>
</dbReference>
<dbReference type="AlphaFoldDB" id="A0AAE3KJ68"/>
<dbReference type="Proteomes" id="UP001206128">
    <property type="component" value="Unassembled WGS sequence"/>
</dbReference>
<organism evidence="1 2">
    <name type="scientific">Goodfellowiella coeruleoviolacea</name>
    <dbReference type="NCBI Taxonomy" id="334858"/>
    <lineage>
        <taxon>Bacteria</taxon>
        <taxon>Bacillati</taxon>
        <taxon>Actinomycetota</taxon>
        <taxon>Actinomycetes</taxon>
        <taxon>Pseudonocardiales</taxon>
        <taxon>Pseudonocardiaceae</taxon>
        <taxon>Goodfellowiella</taxon>
    </lineage>
</organism>
<evidence type="ECO:0000313" key="2">
    <source>
        <dbReference type="Proteomes" id="UP001206128"/>
    </source>
</evidence>
<proteinExistence type="predicted"/>
<accession>A0AAE3KJ68</accession>
<gene>
    <name evidence="1" type="ORF">LX83_006164</name>
</gene>
<protein>
    <submittedName>
        <fullName evidence="1">Uncharacterized protein</fullName>
    </submittedName>
</protein>
<reference evidence="1" key="1">
    <citation type="submission" date="2022-06" db="EMBL/GenBank/DDBJ databases">
        <title>Genomic Encyclopedia of Archaeal and Bacterial Type Strains, Phase II (KMG-II): from individual species to whole genera.</title>
        <authorList>
            <person name="Goeker M."/>
        </authorList>
    </citation>
    <scope>NUCLEOTIDE SEQUENCE</scope>
    <source>
        <strain evidence="1">DSM 43935</strain>
    </source>
</reference>
<sequence length="95" mass="9905">MSCGLIRCVANRLAGQGLAELLAVRLAAGGDTAPASGDADEEFQVSWWVTPDGHTHAEDSPEGLARALAWATGRWPDRHTFAAVLADPVPATLLG</sequence>